<protein>
    <recommendedName>
        <fullName evidence="4">Microcystin LR degradation protein MlrC N-terminal domain-containing protein</fullName>
    </recommendedName>
</protein>
<reference evidence="3" key="1">
    <citation type="journal article" date="2014" name="Front. Microbiol.">
        <title>High frequency of phylogenetically diverse reductive dehalogenase-homologous genes in deep subseafloor sedimentary metagenomes.</title>
        <authorList>
            <person name="Kawai M."/>
            <person name="Futagami T."/>
            <person name="Toyoda A."/>
            <person name="Takaki Y."/>
            <person name="Nishi S."/>
            <person name="Hori S."/>
            <person name="Arai W."/>
            <person name="Tsubouchi T."/>
            <person name="Morono Y."/>
            <person name="Uchiyama I."/>
            <person name="Ito T."/>
            <person name="Fujiyama A."/>
            <person name="Inagaki F."/>
            <person name="Takami H."/>
        </authorList>
    </citation>
    <scope>NUCLEOTIDE SEQUENCE</scope>
    <source>
        <strain evidence="3">Expedition CK06-06</strain>
    </source>
</reference>
<gene>
    <name evidence="3" type="ORF">S03H2_11083</name>
</gene>
<comment type="caution">
    <text evidence="3">The sequence shown here is derived from an EMBL/GenBank/DDBJ whole genome shotgun (WGS) entry which is preliminary data.</text>
</comment>
<evidence type="ECO:0000313" key="3">
    <source>
        <dbReference type="EMBL" id="GAH39689.1"/>
    </source>
</evidence>
<dbReference type="Pfam" id="PF07171">
    <property type="entry name" value="MlrC_C"/>
    <property type="match status" value="1"/>
</dbReference>
<feature type="non-terminal residue" evidence="3">
    <location>
        <position position="443"/>
    </location>
</feature>
<evidence type="ECO:0008006" key="4">
    <source>
        <dbReference type="Google" id="ProtNLM"/>
    </source>
</evidence>
<feature type="domain" description="Microcystin LR degradation protein MlrC N-terminal" evidence="2">
    <location>
        <begin position="35"/>
        <end position="319"/>
    </location>
</feature>
<dbReference type="EMBL" id="BARU01005667">
    <property type="protein sequence ID" value="GAH39689.1"/>
    <property type="molecule type" value="Genomic_DNA"/>
</dbReference>
<sequence length="443" mass="48210">MTRGLVYLTRVKYIKGNISISEIAKEMTQKSKIRLVGGGISHESFTFVPEYMPKREGRQQYGKEAIDSNRGIRSNLGAMIEVCEREGVELIPTIYGSPASKGRCLDESYNSMLQTILDGIKKAMPIDGVLLLMHGGGATETHDDLEGHVLEQVRKVVGDKIPVVSPFDMHANIGPKTMKNGSFFCGYDRYPHFDAYERSAEVTELLIEMLRGNIDPKIAYAQPNMIITPVMQKSDYYPMKAVYEKVHEIEAEPGILSATCSAGYPYADMAYPGVTMMVIADGDEELAQRKADELSQFIWDMRLDFLATVVPIDRALDLALAEPEGPIVLADQADNPGGGAGAQDGTTPLKAMLERGVTNACINGMRDAEAVAKAIDAGVGNTVTMKIGGKLRPWVGDPLEVTGYVKSISDGKFGTGPRARLRGVNRTVVLNVQGIDIILTESG</sequence>
<evidence type="ECO:0000259" key="1">
    <source>
        <dbReference type="Pfam" id="PF07171"/>
    </source>
</evidence>
<proteinExistence type="predicted"/>
<dbReference type="InterPro" id="IPR010799">
    <property type="entry name" value="MlrC_C"/>
</dbReference>
<dbReference type="Pfam" id="PF07364">
    <property type="entry name" value="DUF1485"/>
    <property type="match status" value="1"/>
</dbReference>
<accession>X1GDK7</accession>
<evidence type="ECO:0000259" key="2">
    <source>
        <dbReference type="Pfam" id="PF07364"/>
    </source>
</evidence>
<dbReference type="InterPro" id="IPR015995">
    <property type="entry name" value="MlrC_N"/>
</dbReference>
<name>X1GDK7_9ZZZZ</name>
<dbReference type="AlphaFoldDB" id="X1GDK7"/>
<feature type="domain" description="Microcystin LR degradation protein MlrC C-terminal" evidence="1">
    <location>
        <begin position="329"/>
        <end position="441"/>
    </location>
</feature>
<organism evidence="3">
    <name type="scientific">marine sediment metagenome</name>
    <dbReference type="NCBI Taxonomy" id="412755"/>
    <lineage>
        <taxon>unclassified sequences</taxon>
        <taxon>metagenomes</taxon>
        <taxon>ecological metagenomes</taxon>
    </lineage>
</organism>